<keyword evidence="6" id="KW-1185">Reference proteome</keyword>
<protein>
    <recommendedName>
        <fullName evidence="4">AMP-dependent synthetase/ligase domain-containing protein</fullName>
    </recommendedName>
</protein>
<organism evidence="5 6">
    <name type="scientific">Tritrichomonas musculus</name>
    <dbReference type="NCBI Taxonomy" id="1915356"/>
    <lineage>
        <taxon>Eukaryota</taxon>
        <taxon>Metamonada</taxon>
        <taxon>Parabasalia</taxon>
        <taxon>Tritrichomonadida</taxon>
        <taxon>Tritrichomonadidae</taxon>
        <taxon>Tritrichomonas</taxon>
    </lineage>
</organism>
<dbReference type="EMBL" id="JAPFFF010000007">
    <property type="protein sequence ID" value="KAK8886266.1"/>
    <property type="molecule type" value="Genomic_DNA"/>
</dbReference>
<dbReference type="InterPro" id="IPR042099">
    <property type="entry name" value="ANL_N_sf"/>
</dbReference>
<dbReference type="SUPFAM" id="SSF56801">
    <property type="entry name" value="Acetyl-CoA synthetase-like"/>
    <property type="match status" value="1"/>
</dbReference>
<name>A0ABR2K666_9EUKA</name>
<feature type="domain" description="AMP-dependent synthetase/ligase" evidence="4">
    <location>
        <begin position="64"/>
        <end position="478"/>
    </location>
</feature>
<dbReference type="Proteomes" id="UP001470230">
    <property type="component" value="Unassembled WGS sequence"/>
</dbReference>
<dbReference type="Gene3D" id="3.40.50.12780">
    <property type="entry name" value="N-terminal domain of ligase-like"/>
    <property type="match status" value="1"/>
</dbReference>
<comment type="caution">
    <text evidence="5">The sequence shown here is derived from an EMBL/GenBank/DDBJ whole genome shotgun (WGS) entry which is preliminary data.</text>
</comment>
<feature type="region of interest" description="Disordered" evidence="3">
    <location>
        <begin position="1"/>
        <end position="25"/>
    </location>
</feature>
<dbReference type="InterPro" id="IPR020845">
    <property type="entry name" value="AMP-binding_CS"/>
</dbReference>
<dbReference type="Pfam" id="PF00501">
    <property type="entry name" value="AMP-binding"/>
    <property type="match status" value="1"/>
</dbReference>
<sequence>MGQVQSTDVIPCSVPTDEPTNPGESPVYRNTHCFVENGGKFIATFRSQPESCTPLDVLKTTAGKYPDQDCTGERVINEDGSAGPYQWMSYKDFYESCLAFGRGLLELGLKRGDRVGIFSSNCRYWQTIAFGSYSVGIIIVPVYDSLGENAAEYIISHAEIKIVFCSVFKYPNAIKILPQLPNVEKIVLMKDYIPKEPECSLPTYTLPDVIEMGNKSSQKNDFALPDETAIIMYTSGSTGNPKGCVLSHRNIVAGACGLASVNTSVTTVDTHMSFLPLAHVYAYCVELVMYAQGVRVGFAQGPVKCLVDDLQALQPTIFIAVPRVLNKVSEVMKAKIEKMAPPVRSFIKWAFAQKVAAMKANRGQSLILDGLIFAKFRAAVGGRLRVLISGGAPILPEIFDFFCAAVTPNVIQGYGMTEISSSIAVQEMPAMNPATVGPVTLSTEFKLRPVEGTDYKPTGNPPTGELMVRGPTVFQGYYKAPELTEEAFFDGWFATGDVVQLVERNEIQIIDRAKQLVKLSQGEYLSMTTLNDEYAMADAVSFIYVYANPKYDQPIAVVVPKKELIEKWEAQGIKDIKTDREVHKEILESLQKVYVQRKLRGFEKIKFIIIDTFEPTVENGLLTPSMKPALSKLKIKYEQQLLDLYQMISEKKITSIF</sequence>
<evidence type="ECO:0000256" key="2">
    <source>
        <dbReference type="ARBA" id="ARBA00022840"/>
    </source>
</evidence>
<keyword evidence="1" id="KW-0547">Nucleotide-binding</keyword>
<gene>
    <name evidence="5" type="ORF">M9Y10_041727</name>
</gene>
<keyword evidence="2" id="KW-0067">ATP-binding</keyword>
<dbReference type="PROSITE" id="PS00455">
    <property type="entry name" value="AMP_BINDING"/>
    <property type="match status" value="1"/>
</dbReference>
<evidence type="ECO:0000313" key="6">
    <source>
        <dbReference type="Proteomes" id="UP001470230"/>
    </source>
</evidence>
<dbReference type="PANTHER" id="PTHR43272:SF33">
    <property type="entry name" value="AMP-BINDING DOMAIN-CONTAINING PROTEIN-RELATED"/>
    <property type="match status" value="1"/>
</dbReference>
<dbReference type="PANTHER" id="PTHR43272">
    <property type="entry name" value="LONG-CHAIN-FATTY-ACID--COA LIGASE"/>
    <property type="match status" value="1"/>
</dbReference>
<evidence type="ECO:0000259" key="4">
    <source>
        <dbReference type="Pfam" id="PF00501"/>
    </source>
</evidence>
<proteinExistence type="predicted"/>
<evidence type="ECO:0000313" key="5">
    <source>
        <dbReference type="EMBL" id="KAK8886266.1"/>
    </source>
</evidence>
<evidence type="ECO:0000256" key="1">
    <source>
        <dbReference type="ARBA" id="ARBA00022741"/>
    </source>
</evidence>
<evidence type="ECO:0000256" key="3">
    <source>
        <dbReference type="SAM" id="MobiDB-lite"/>
    </source>
</evidence>
<reference evidence="5 6" key="1">
    <citation type="submission" date="2024-04" db="EMBL/GenBank/DDBJ databases">
        <title>Tritrichomonas musculus Genome.</title>
        <authorList>
            <person name="Alves-Ferreira E."/>
            <person name="Grigg M."/>
            <person name="Lorenzi H."/>
            <person name="Galac M."/>
        </authorList>
    </citation>
    <scope>NUCLEOTIDE SEQUENCE [LARGE SCALE GENOMIC DNA]</scope>
    <source>
        <strain evidence="5 6">EAF2021</strain>
    </source>
</reference>
<dbReference type="InterPro" id="IPR000873">
    <property type="entry name" value="AMP-dep_synth/lig_dom"/>
</dbReference>
<accession>A0ABR2K666</accession>